<evidence type="ECO:0000313" key="3">
    <source>
        <dbReference type="Proteomes" id="UP000011116"/>
    </source>
</evidence>
<keyword evidence="1" id="KW-1133">Transmembrane helix</keyword>
<keyword evidence="1" id="KW-0472">Membrane</keyword>
<keyword evidence="3" id="KW-1185">Reference proteome</keyword>
<evidence type="ECO:0000256" key="1">
    <source>
        <dbReference type="SAM" id="Phobius"/>
    </source>
</evidence>
<reference evidence="3" key="1">
    <citation type="journal article" date="2012" name="Nature">
        <title>A physical, genetic and functional sequence assembly of the barley genome.</title>
        <authorList>
            <consortium name="The International Barley Genome Sequencing Consortium"/>
            <person name="Mayer K.F."/>
            <person name="Waugh R."/>
            <person name="Brown J.W."/>
            <person name="Schulman A."/>
            <person name="Langridge P."/>
            <person name="Platzer M."/>
            <person name="Fincher G.B."/>
            <person name="Muehlbauer G.J."/>
            <person name="Sato K."/>
            <person name="Close T.J."/>
            <person name="Wise R.P."/>
            <person name="Stein N."/>
        </authorList>
    </citation>
    <scope>NUCLEOTIDE SEQUENCE [LARGE SCALE GENOMIC DNA]</scope>
    <source>
        <strain evidence="3">cv. Morex</strain>
    </source>
</reference>
<dbReference type="AlphaFoldDB" id="A0A8I6YV02"/>
<reference evidence="2" key="3">
    <citation type="submission" date="2022-01" db="UniProtKB">
        <authorList>
            <consortium name="EnsemblPlants"/>
        </authorList>
    </citation>
    <scope>IDENTIFICATION</scope>
    <source>
        <strain evidence="2">subsp. vulgare</strain>
    </source>
</reference>
<sequence>MAGFPFFLAGRHLLMMKSSRQRDQSRSAPLLHTPGTPAIQDDRLFRGMEEGRRPPPTQPTAAEKRFGAIFVRGIAATYSLAMVVSLLMMRFVYQDKELQDTSTMMICLIVSLVPGVFLFAVTHEEL</sequence>
<organism evidence="2 3">
    <name type="scientific">Hordeum vulgare subsp. vulgare</name>
    <name type="common">Domesticated barley</name>
    <dbReference type="NCBI Taxonomy" id="112509"/>
    <lineage>
        <taxon>Eukaryota</taxon>
        <taxon>Viridiplantae</taxon>
        <taxon>Streptophyta</taxon>
        <taxon>Embryophyta</taxon>
        <taxon>Tracheophyta</taxon>
        <taxon>Spermatophyta</taxon>
        <taxon>Magnoliopsida</taxon>
        <taxon>Liliopsida</taxon>
        <taxon>Poales</taxon>
        <taxon>Poaceae</taxon>
        <taxon>BOP clade</taxon>
        <taxon>Pooideae</taxon>
        <taxon>Triticodae</taxon>
        <taxon>Triticeae</taxon>
        <taxon>Hordeinae</taxon>
        <taxon>Hordeum</taxon>
    </lineage>
</organism>
<dbReference type="Gramene" id="HORVU.MOREX.r3.6HG0613120.1">
    <property type="protein sequence ID" value="HORVU.MOREX.r3.6HG0613120.1"/>
    <property type="gene ID" value="HORVU.MOREX.r3.6HG0613120"/>
</dbReference>
<proteinExistence type="predicted"/>
<dbReference type="Gramene" id="HORVU.MOREX.r2.6HG0508350.1">
    <property type="protein sequence ID" value="HORVU.MOREX.r2.6HG0508350.1"/>
    <property type="gene ID" value="HORVU.MOREX.r2.6HG0508350"/>
</dbReference>
<dbReference type="EnsemblPlants" id="HORVU.MOREX.r3.6HG0613120.1">
    <property type="protein sequence ID" value="HORVU.MOREX.r3.6HG0613120.1"/>
    <property type="gene ID" value="HORVU.MOREX.r3.6HG0613120"/>
</dbReference>
<keyword evidence="1" id="KW-0812">Transmembrane</keyword>
<evidence type="ECO:0000313" key="2">
    <source>
        <dbReference type="EnsemblPlants" id="HORVU.MOREX.r3.6HG0613120.1"/>
    </source>
</evidence>
<protein>
    <submittedName>
        <fullName evidence="2">Uncharacterized protein</fullName>
    </submittedName>
</protein>
<feature type="transmembrane region" description="Helical" evidence="1">
    <location>
        <begin position="69"/>
        <end position="93"/>
    </location>
</feature>
<name>A0A8I6YV02_HORVV</name>
<dbReference type="Proteomes" id="UP000011116">
    <property type="component" value="Chromosome 6H"/>
</dbReference>
<feature type="transmembrane region" description="Helical" evidence="1">
    <location>
        <begin position="105"/>
        <end position="123"/>
    </location>
</feature>
<accession>A0A8I6YV02</accession>
<reference evidence="2" key="2">
    <citation type="submission" date="2020-10" db="EMBL/GenBank/DDBJ databases">
        <authorList>
            <person name="Scholz U."/>
            <person name="Mascher M."/>
            <person name="Fiebig A."/>
        </authorList>
    </citation>
    <scope>NUCLEOTIDE SEQUENCE [LARGE SCALE GENOMIC DNA]</scope>
    <source>
        <strain evidence="2">cv. Morex</strain>
    </source>
</reference>